<comment type="caution">
    <text evidence="4">The sequence shown here is derived from an EMBL/GenBank/DDBJ whole genome shotgun (WGS) entry which is preliminary data.</text>
</comment>
<dbReference type="InterPro" id="IPR045669">
    <property type="entry name" value="FHIP_C"/>
</dbReference>
<organism evidence="4 5">
    <name type="scientific">Oryctes borbonicus</name>
    <dbReference type="NCBI Taxonomy" id="1629725"/>
    <lineage>
        <taxon>Eukaryota</taxon>
        <taxon>Metazoa</taxon>
        <taxon>Ecdysozoa</taxon>
        <taxon>Arthropoda</taxon>
        <taxon>Hexapoda</taxon>
        <taxon>Insecta</taxon>
        <taxon>Pterygota</taxon>
        <taxon>Neoptera</taxon>
        <taxon>Endopterygota</taxon>
        <taxon>Coleoptera</taxon>
        <taxon>Polyphaga</taxon>
        <taxon>Scarabaeiformia</taxon>
        <taxon>Scarabaeidae</taxon>
        <taxon>Dynastinae</taxon>
        <taxon>Oryctes</taxon>
    </lineage>
</organism>
<dbReference type="AlphaFoldDB" id="A0A0T6AVJ9"/>
<evidence type="ECO:0000259" key="3">
    <source>
        <dbReference type="Pfam" id="PF19314"/>
    </source>
</evidence>
<comment type="similarity">
    <text evidence="1">Belongs to the FHIP family.</text>
</comment>
<dbReference type="Pfam" id="PF19314">
    <property type="entry name" value="DUF5917"/>
    <property type="match status" value="1"/>
</dbReference>
<dbReference type="InterPro" id="IPR045668">
    <property type="entry name" value="FHIP_KELAA_motif"/>
</dbReference>
<reference evidence="4 5" key="1">
    <citation type="submission" date="2015-09" db="EMBL/GenBank/DDBJ databases">
        <title>Draft genome of the scarab beetle Oryctes borbonicus.</title>
        <authorList>
            <person name="Meyer J.M."/>
            <person name="Markov G.V."/>
            <person name="Baskaran P."/>
            <person name="Herrmann M."/>
            <person name="Sommer R.J."/>
            <person name="Roedelsperger C."/>
        </authorList>
    </citation>
    <scope>NUCLEOTIDE SEQUENCE [LARGE SCALE GENOMIC DNA]</scope>
    <source>
        <strain evidence="4">OB123</strain>
        <tissue evidence="4">Whole animal</tissue>
    </source>
</reference>
<accession>A0A0T6AVJ9</accession>
<evidence type="ECO:0000256" key="2">
    <source>
        <dbReference type="SAM" id="MobiDB-lite"/>
    </source>
</evidence>
<feature type="domain" description="FHF complex subunit HOOK-interacting protein C-terminal" evidence="3">
    <location>
        <begin position="573"/>
        <end position="664"/>
    </location>
</feature>
<gene>
    <name evidence="4" type="ORF">AMK59_8818</name>
</gene>
<protein>
    <recommendedName>
        <fullName evidence="3">FHF complex subunit HOOK-interacting protein C-terminal domain-containing protein</fullName>
    </recommendedName>
</protein>
<dbReference type="OrthoDB" id="6287422at2759"/>
<dbReference type="PANTHER" id="PTHR21705">
    <property type="entry name" value="RAI16 PROTEIN-RELATED"/>
    <property type="match status" value="1"/>
</dbReference>
<dbReference type="Pfam" id="PF10257">
    <property type="entry name" value="RAI16-like"/>
    <property type="match status" value="1"/>
</dbReference>
<evidence type="ECO:0000313" key="5">
    <source>
        <dbReference type="Proteomes" id="UP000051574"/>
    </source>
</evidence>
<feature type="compositionally biased region" description="Polar residues" evidence="2">
    <location>
        <begin position="682"/>
        <end position="698"/>
    </location>
</feature>
<dbReference type="Pfam" id="PF19311">
    <property type="entry name" value="KELAA"/>
    <property type="match status" value="1"/>
</dbReference>
<proteinExistence type="inferred from homology"/>
<dbReference type="EMBL" id="LJIG01022708">
    <property type="protein sequence ID" value="KRT79128.1"/>
    <property type="molecule type" value="Genomic_DNA"/>
</dbReference>
<evidence type="ECO:0000313" key="4">
    <source>
        <dbReference type="EMBL" id="KRT79128.1"/>
    </source>
</evidence>
<evidence type="ECO:0000256" key="1">
    <source>
        <dbReference type="ARBA" id="ARBA00024336"/>
    </source>
</evidence>
<sequence>MDWLRNNPFINPNRQQRALMSPEEECDPSACYDSFREHWQQVLKIIQRNQQLPSHDDVLGVVNHLEQMVSLLLYDIKKFKQIAIPLATSQCLEYLLSENLLDKLYEWGKRTGQYVNAVKLEQLKLYDMLVSQSRHLLLVHEPFLRPLLKLLESCQKDVPPRATEKILVGLLYQLCILLMQNVDLVDLFIKKEQRSRFVIFNILINFVHRDDSIGMQARDALLLCMSLSKKKKSIADVILDQTNLCILLVSGLGGLYSVLPHVLTDITVPDWYRLTPDDVKDIKDLSTFITSLEFCNAVAQVAHPTIANDLQEFMHKGFLIPILGPALLQTSIQEQVTATAYLELILRTVTHPGLLYPLLQFLLQMEYDGQRLLLILMKRINSEPQLSLVALALFESLIDLNCEDVVLELVFQYLSPCLHLMLSQRRLLLPLDPQCQNFERLLSLAPSCCEIPSASPQLDGRPVHWNHYGGQQSLYGNFHAYLCDARNKINLCQVACAQWTNAYTGCESIENNTSINSLGESSGYASLKVKAENNDENLPAWQVSQSSIQNRKLYTENRKIVEDDCLKASGTAGPFLTILLEKLKLLLNNTFYVNLHLTGLISRLAVYSQPLLRTYLLDHSLVLQPNVPSLFQILGALKQTVDEYMFRQPDRLSLIEQAKNFMLDREARLVNARRNERVDRNSLYSNTTNETEQPFQRNSPKRRSLTSSLSSISNMFSRRPSQIETTIPLTNHSEEVETTIYPKFNEAQHVAVCAVLLDEWVKELAALAQEHTISQLAAFFK</sequence>
<dbReference type="Proteomes" id="UP000051574">
    <property type="component" value="Unassembled WGS sequence"/>
</dbReference>
<dbReference type="PANTHER" id="PTHR21705:SF11">
    <property type="entry name" value="FHIP FAMILY PROTEIN CG3558"/>
    <property type="match status" value="1"/>
</dbReference>
<keyword evidence="5" id="KW-1185">Reference proteome</keyword>
<dbReference type="InterPro" id="IPR019384">
    <property type="entry name" value="FHIP"/>
</dbReference>
<name>A0A0T6AVJ9_9SCAR</name>
<feature type="region of interest" description="Disordered" evidence="2">
    <location>
        <begin position="680"/>
        <end position="704"/>
    </location>
</feature>